<dbReference type="OrthoDB" id="120976at2759"/>
<dbReference type="InterPro" id="IPR055414">
    <property type="entry name" value="LRR_R13L4/SHOC2-like"/>
</dbReference>
<evidence type="ECO:0000259" key="2">
    <source>
        <dbReference type="Pfam" id="PF23598"/>
    </source>
</evidence>
<dbReference type="InterPro" id="IPR006553">
    <property type="entry name" value="Leu-rich_rpt_Cys-con_subtyp"/>
</dbReference>
<feature type="non-terminal residue" evidence="3">
    <location>
        <position position="1"/>
    </location>
</feature>
<dbReference type="InterPro" id="IPR032675">
    <property type="entry name" value="LRR_dom_sf"/>
</dbReference>
<sequence>MGGICSRKRNQQVIEDDIHRGVSGRYCRSGSTKWLRTRSLSSKSNHCPGGRTCPSLMDLCINKIREDFHKYDSLSILPRDISQQIFNELVDSHCLSEASLEAFRDCALQDIDLGEYIGVHDGWMDVISSQGLSLLSVDISGSQVTDNGLRFLKDCTNLQALALNYCDQFSEYGLKHINGGMRLVGLRAEVNGLSNLTSLSIRKSSTVKPDGMRAFSNLFNLEKLDLERCSEIHGGFVHLKGHGGMPMKDENDSLSQDSDMKSISGIDHKMELGTKVATPVGMDLGTDIFLKHIFRKLGWDLLKLTVRELQISNSSITDIGITCLRGLEKLTTLNVEGCNITAACLESIHDSNFVCSGTLASLAFLNLNRCGLSDDGFEKISDLTNLEYLNLDSCRISDDGLTNLTGLTLLKSLVLSDTEIGNSGLRYISGLNKLEDLNLSFTTVTDNGLKRLSGLTHLKSLNLDARQITDDGLANLTTFKNLQSLEICGGGLTDAGVKNIREIVSLTQLNLSQNCNLTDKTLELISGMTALRSLNVSNSRITNEGLRYLKPLKSLRTLTLESCKVTASEIKKLQSTDLPNLISFRPE</sequence>
<dbReference type="GO" id="GO:0019005">
    <property type="term" value="C:SCF ubiquitin ligase complex"/>
    <property type="evidence" value="ECO:0007669"/>
    <property type="project" value="TreeGrafter"/>
</dbReference>
<evidence type="ECO:0000313" key="4">
    <source>
        <dbReference type="Proteomes" id="UP000257109"/>
    </source>
</evidence>
<reference evidence="3" key="1">
    <citation type="submission" date="2018-05" db="EMBL/GenBank/DDBJ databases">
        <title>Draft genome of Mucuna pruriens seed.</title>
        <authorList>
            <person name="Nnadi N.E."/>
            <person name="Vos R."/>
            <person name="Hasami M.H."/>
            <person name="Devisetty U.K."/>
            <person name="Aguiy J.C."/>
        </authorList>
    </citation>
    <scope>NUCLEOTIDE SEQUENCE [LARGE SCALE GENOMIC DNA]</scope>
    <source>
        <strain evidence="3">JCA_2017</strain>
    </source>
</reference>
<dbReference type="EMBL" id="QJKJ01008649">
    <property type="protein sequence ID" value="RDX79075.1"/>
    <property type="molecule type" value="Genomic_DNA"/>
</dbReference>
<dbReference type="SUPFAM" id="SSF52047">
    <property type="entry name" value="RNI-like"/>
    <property type="match status" value="2"/>
</dbReference>
<dbReference type="FunFam" id="3.80.10.10:FF:000378">
    <property type="entry name" value="Leucine-rich repeat family protein"/>
    <property type="match status" value="1"/>
</dbReference>
<dbReference type="PANTHER" id="PTHR13318:SF156">
    <property type="entry name" value="F-BOX_LRR-LIKE PROTEIN"/>
    <property type="match status" value="1"/>
</dbReference>
<comment type="caution">
    <text evidence="3">The sequence shown here is derived from an EMBL/GenBank/DDBJ whole genome shotgun (WGS) entry which is preliminary data.</text>
</comment>
<dbReference type="Pfam" id="PF23598">
    <property type="entry name" value="LRR_14"/>
    <property type="match status" value="1"/>
</dbReference>
<dbReference type="PANTHER" id="PTHR13318">
    <property type="entry name" value="PARTNER OF PAIRED, ISOFORM B-RELATED"/>
    <property type="match status" value="1"/>
</dbReference>
<keyword evidence="1" id="KW-0677">Repeat</keyword>
<dbReference type="Gene3D" id="3.80.10.10">
    <property type="entry name" value="Ribonuclease Inhibitor"/>
    <property type="match status" value="4"/>
</dbReference>
<evidence type="ECO:0000256" key="1">
    <source>
        <dbReference type="ARBA" id="ARBA00022737"/>
    </source>
</evidence>
<protein>
    <submittedName>
        <fullName evidence="3">F-box/LRR-repeat protein 14</fullName>
    </submittedName>
</protein>
<evidence type="ECO:0000313" key="3">
    <source>
        <dbReference type="EMBL" id="RDX79075.1"/>
    </source>
</evidence>
<proteinExistence type="predicted"/>
<dbReference type="SMART" id="SM00367">
    <property type="entry name" value="LRR_CC"/>
    <property type="match status" value="7"/>
</dbReference>
<accession>A0A371FL51</accession>
<name>A0A371FL51_MUCPR</name>
<dbReference type="AlphaFoldDB" id="A0A371FL51"/>
<dbReference type="GO" id="GO:0031146">
    <property type="term" value="P:SCF-dependent proteasomal ubiquitin-dependent protein catabolic process"/>
    <property type="evidence" value="ECO:0007669"/>
    <property type="project" value="TreeGrafter"/>
</dbReference>
<dbReference type="Proteomes" id="UP000257109">
    <property type="component" value="Unassembled WGS sequence"/>
</dbReference>
<keyword evidence="4" id="KW-1185">Reference proteome</keyword>
<dbReference type="FunFam" id="3.80.10.10:FF:000667">
    <property type="entry name" value="Leucine-rich repeat family protein"/>
    <property type="match status" value="1"/>
</dbReference>
<gene>
    <name evidence="3" type="primary">FBXL14</name>
    <name evidence="3" type="ORF">CR513_40541</name>
</gene>
<feature type="domain" description="Disease resistance R13L4/SHOC-2-like LRR" evidence="2">
    <location>
        <begin position="306"/>
        <end position="568"/>
    </location>
</feature>
<organism evidence="3 4">
    <name type="scientific">Mucuna pruriens</name>
    <name type="common">Velvet bean</name>
    <name type="synonym">Dolichos pruriens</name>
    <dbReference type="NCBI Taxonomy" id="157652"/>
    <lineage>
        <taxon>Eukaryota</taxon>
        <taxon>Viridiplantae</taxon>
        <taxon>Streptophyta</taxon>
        <taxon>Embryophyta</taxon>
        <taxon>Tracheophyta</taxon>
        <taxon>Spermatophyta</taxon>
        <taxon>Magnoliopsida</taxon>
        <taxon>eudicotyledons</taxon>
        <taxon>Gunneridae</taxon>
        <taxon>Pentapetalae</taxon>
        <taxon>rosids</taxon>
        <taxon>fabids</taxon>
        <taxon>Fabales</taxon>
        <taxon>Fabaceae</taxon>
        <taxon>Papilionoideae</taxon>
        <taxon>50 kb inversion clade</taxon>
        <taxon>NPAAA clade</taxon>
        <taxon>indigoferoid/millettioid clade</taxon>
        <taxon>Phaseoleae</taxon>
        <taxon>Mucuna</taxon>
    </lineage>
</organism>